<evidence type="ECO:0000313" key="3">
    <source>
        <dbReference type="Proteomes" id="UP001234989"/>
    </source>
</evidence>
<dbReference type="EMBL" id="CP133612">
    <property type="protein sequence ID" value="WMV09762.1"/>
    <property type="molecule type" value="Genomic_DNA"/>
</dbReference>
<accession>A0AAF0PRZ0</accession>
<feature type="non-terminal residue" evidence="2">
    <location>
        <position position="125"/>
    </location>
</feature>
<sequence length="125" mass="14168">MDVEVTPTSFADIRRIWNEYTTNEAERRRAKLVDTSPVVDVEMLPIEAILPTQASEPTAMKAKEQGKDTTGQKGAEKLKTRKAGDRQDHSVTRRADSDHLKLQKLNGEEASHEGDEERHLGYRRP</sequence>
<keyword evidence="3" id="KW-1185">Reference proteome</keyword>
<feature type="compositionally biased region" description="Basic and acidic residues" evidence="1">
    <location>
        <begin position="74"/>
        <end position="125"/>
    </location>
</feature>
<gene>
    <name evidence="2" type="ORF">MTR67_003147</name>
</gene>
<protein>
    <submittedName>
        <fullName evidence="2">Uncharacterized protein</fullName>
    </submittedName>
</protein>
<proteinExistence type="predicted"/>
<evidence type="ECO:0000256" key="1">
    <source>
        <dbReference type="SAM" id="MobiDB-lite"/>
    </source>
</evidence>
<reference evidence="2" key="1">
    <citation type="submission" date="2023-08" db="EMBL/GenBank/DDBJ databases">
        <title>A de novo genome assembly of Solanum verrucosum Schlechtendal, a Mexican diploid species geographically isolated from the other diploid A-genome species in potato relatives.</title>
        <authorList>
            <person name="Hosaka K."/>
        </authorList>
    </citation>
    <scope>NUCLEOTIDE SEQUENCE</scope>
    <source>
        <tissue evidence="2">Young leaves</tissue>
    </source>
</reference>
<dbReference type="AlphaFoldDB" id="A0AAF0PRZ0"/>
<evidence type="ECO:0000313" key="2">
    <source>
        <dbReference type="EMBL" id="WMV09762.1"/>
    </source>
</evidence>
<name>A0AAF0PRZ0_SOLVR</name>
<dbReference type="Proteomes" id="UP001234989">
    <property type="component" value="Chromosome 1"/>
</dbReference>
<feature type="region of interest" description="Disordered" evidence="1">
    <location>
        <begin position="50"/>
        <end position="125"/>
    </location>
</feature>
<organism evidence="2 3">
    <name type="scientific">Solanum verrucosum</name>
    <dbReference type="NCBI Taxonomy" id="315347"/>
    <lineage>
        <taxon>Eukaryota</taxon>
        <taxon>Viridiplantae</taxon>
        <taxon>Streptophyta</taxon>
        <taxon>Embryophyta</taxon>
        <taxon>Tracheophyta</taxon>
        <taxon>Spermatophyta</taxon>
        <taxon>Magnoliopsida</taxon>
        <taxon>eudicotyledons</taxon>
        <taxon>Gunneridae</taxon>
        <taxon>Pentapetalae</taxon>
        <taxon>asterids</taxon>
        <taxon>lamiids</taxon>
        <taxon>Solanales</taxon>
        <taxon>Solanaceae</taxon>
        <taxon>Solanoideae</taxon>
        <taxon>Solaneae</taxon>
        <taxon>Solanum</taxon>
    </lineage>
</organism>